<feature type="chain" id="PRO_5036409893" evidence="1">
    <location>
        <begin position="20"/>
        <end position="83"/>
    </location>
</feature>
<dbReference type="Proteomes" id="UP000663860">
    <property type="component" value="Unassembled WGS sequence"/>
</dbReference>
<dbReference type="AlphaFoldDB" id="A0A814C720"/>
<evidence type="ECO:0000313" key="4">
    <source>
        <dbReference type="Proteomes" id="UP000663860"/>
    </source>
</evidence>
<protein>
    <submittedName>
        <fullName evidence="2">Uncharacterized protein</fullName>
    </submittedName>
</protein>
<evidence type="ECO:0000313" key="2">
    <source>
        <dbReference type="EMBL" id="CAF0939188.1"/>
    </source>
</evidence>
<sequence length="83" mass="9263">MIIILTITFVLLFNSSIYAMNVPVPDETHDGIVNGWYYNNTVHDSVKRAAPGCVDCKFGFKDCCLPKRCQVKLGLDDCIHVKG</sequence>
<keyword evidence="1" id="KW-0732">Signal</keyword>
<organism evidence="2 4">
    <name type="scientific">Adineta steineri</name>
    <dbReference type="NCBI Taxonomy" id="433720"/>
    <lineage>
        <taxon>Eukaryota</taxon>
        <taxon>Metazoa</taxon>
        <taxon>Spiralia</taxon>
        <taxon>Gnathifera</taxon>
        <taxon>Rotifera</taxon>
        <taxon>Eurotatoria</taxon>
        <taxon>Bdelloidea</taxon>
        <taxon>Adinetida</taxon>
        <taxon>Adinetidae</taxon>
        <taxon>Adineta</taxon>
    </lineage>
</organism>
<evidence type="ECO:0000313" key="3">
    <source>
        <dbReference type="EMBL" id="CAF4318879.1"/>
    </source>
</evidence>
<evidence type="ECO:0000256" key="1">
    <source>
        <dbReference type="SAM" id="SignalP"/>
    </source>
</evidence>
<accession>A0A814C720</accession>
<comment type="caution">
    <text evidence="2">The sequence shown here is derived from an EMBL/GenBank/DDBJ whole genome shotgun (WGS) entry which is preliminary data.</text>
</comment>
<dbReference type="EMBL" id="CAJOBB010015611">
    <property type="protein sequence ID" value="CAF4318879.1"/>
    <property type="molecule type" value="Genomic_DNA"/>
</dbReference>
<proteinExistence type="predicted"/>
<name>A0A814C720_9BILA</name>
<reference evidence="2" key="1">
    <citation type="submission" date="2021-02" db="EMBL/GenBank/DDBJ databases">
        <authorList>
            <person name="Nowell W R."/>
        </authorList>
    </citation>
    <scope>NUCLEOTIDE SEQUENCE</scope>
</reference>
<dbReference type="EMBL" id="CAJNOE010000119">
    <property type="protein sequence ID" value="CAF0939188.1"/>
    <property type="molecule type" value="Genomic_DNA"/>
</dbReference>
<feature type="signal peptide" evidence="1">
    <location>
        <begin position="1"/>
        <end position="19"/>
    </location>
</feature>
<gene>
    <name evidence="2" type="ORF">IZO911_LOCUS14332</name>
    <name evidence="3" type="ORF">KXQ929_LOCUS46510</name>
</gene>
<dbReference type="Proteomes" id="UP000663868">
    <property type="component" value="Unassembled WGS sequence"/>
</dbReference>